<evidence type="ECO:0000256" key="1">
    <source>
        <dbReference type="PROSITE-ProRule" id="PRU00252"/>
    </source>
</evidence>
<keyword evidence="4" id="KW-1185">Reference proteome</keyword>
<feature type="compositionally biased region" description="Polar residues" evidence="2">
    <location>
        <begin position="40"/>
        <end position="49"/>
    </location>
</feature>
<evidence type="ECO:0000313" key="3">
    <source>
        <dbReference type="EMBL" id="GER54320.1"/>
    </source>
</evidence>
<gene>
    <name evidence="3" type="ORF">STAS_31899</name>
</gene>
<dbReference type="EMBL" id="BKCP01011070">
    <property type="protein sequence ID" value="GER54320.1"/>
    <property type="molecule type" value="Genomic_DNA"/>
</dbReference>
<reference evidence="4" key="1">
    <citation type="journal article" date="2019" name="Curr. Biol.">
        <title>Genome Sequence of Striga asiatica Provides Insight into the Evolution of Plant Parasitism.</title>
        <authorList>
            <person name="Yoshida S."/>
            <person name="Kim S."/>
            <person name="Wafula E.K."/>
            <person name="Tanskanen J."/>
            <person name="Kim Y.M."/>
            <person name="Honaas L."/>
            <person name="Yang Z."/>
            <person name="Spallek T."/>
            <person name="Conn C.E."/>
            <person name="Ichihashi Y."/>
            <person name="Cheong K."/>
            <person name="Cui S."/>
            <person name="Der J.P."/>
            <person name="Gundlach H."/>
            <person name="Jiao Y."/>
            <person name="Hori C."/>
            <person name="Ishida J.K."/>
            <person name="Kasahara H."/>
            <person name="Kiba T."/>
            <person name="Kim M.S."/>
            <person name="Koo N."/>
            <person name="Laohavisit A."/>
            <person name="Lee Y.H."/>
            <person name="Lumba S."/>
            <person name="McCourt P."/>
            <person name="Mortimer J.C."/>
            <person name="Mutuku J.M."/>
            <person name="Nomura T."/>
            <person name="Sasaki-Sekimoto Y."/>
            <person name="Seto Y."/>
            <person name="Wang Y."/>
            <person name="Wakatake T."/>
            <person name="Sakakibara H."/>
            <person name="Demura T."/>
            <person name="Yamaguchi S."/>
            <person name="Yoneyama K."/>
            <person name="Manabe R.I."/>
            <person name="Nelson D.C."/>
            <person name="Schulman A.H."/>
            <person name="Timko M.P."/>
            <person name="dePamphilis C.W."/>
            <person name="Choi D."/>
            <person name="Shirasu K."/>
        </authorList>
    </citation>
    <scope>NUCLEOTIDE SEQUENCE [LARGE SCALE GENOMIC DNA]</scope>
    <source>
        <strain evidence="4">cv. UVA1</strain>
    </source>
</reference>
<dbReference type="GO" id="GO:0003697">
    <property type="term" value="F:single-stranded DNA binding"/>
    <property type="evidence" value="ECO:0007669"/>
    <property type="project" value="InterPro"/>
</dbReference>
<accession>A0A5A7RAI8</accession>
<dbReference type="PANTHER" id="PTHR10302:SF23">
    <property type="entry name" value="PROTEIN OSB4, CHLOROPLASTIC"/>
    <property type="match status" value="1"/>
</dbReference>
<evidence type="ECO:0000313" key="4">
    <source>
        <dbReference type="Proteomes" id="UP000325081"/>
    </source>
</evidence>
<dbReference type="InterPro" id="IPR011344">
    <property type="entry name" value="ssDNA-bd"/>
</dbReference>
<dbReference type="GO" id="GO:0006264">
    <property type="term" value="P:mitochondrial DNA replication"/>
    <property type="evidence" value="ECO:0007669"/>
    <property type="project" value="TreeGrafter"/>
</dbReference>
<dbReference type="Proteomes" id="UP000325081">
    <property type="component" value="Unassembled WGS sequence"/>
</dbReference>
<dbReference type="InterPro" id="IPR000424">
    <property type="entry name" value="Primosome_PriB/ssb"/>
</dbReference>
<organism evidence="3 4">
    <name type="scientific">Striga asiatica</name>
    <name type="common">Asiatic witchweed</name>
    <name type="synonym">Buchnera asiatica</name>
    <dbReference type="NCBI Taxonomy" id="4170"/>
    <lineage>
        <taxon>Eukaryota</taxon>
        <taxon>Viridiplantae</taxon>
        <taxon>Streptophyta</taxon>
        <taxon>Embryophyta</taxon>
        <taxon>Tracheophyta</taxon>
        <taxon>Spermatophyta</taxon>
        <taxon>Magnoliopsida</taxon>
        <taxon>eudicotyledons</taxon>
        <taxon>Gunneridae</taxon>
        <taxon>Pentapetalae</taxon>
        <taxon>asterids</taxon>
        <taxon>lamiids</taxon>
        <taxon>Lamiales</taxon>
        <taxon>Orobanchaceae</taxon>
        <taxon>Buchnereae</taxon>
        <taxon>Striga</taxon>
    </lineage>
</organism>
<feature type="compositionally biased region" description="Low complexity" evidence="2">
    <location>
        <begin position="50"/>
        <end position="61"/>
    </location>
</feature>
<sequence length="319" mass="35444">MNLLARAKMSSHLISSSNTPVTRLLNLRPQTAALQQCEPYSTKTTTRNVSQNPAKPKAQKPSAPPSTTFSQRIRKQTEALTGVWPKPGEMPYQAKVTNFVNLIGRVGLPIRFESDADGKHLAATVISLLNGGARTPLTIPVVFEGVLAHSVSCHVRENDLVFVSGHLSVDPTGVLPGESLGKFHVVAENINFVEGDLMKSPLQWYDYRGLKKNGSVKEKHPDFKQKVTREALWISSAPKWALHGLERLEFDVIKPKHANESSSDDSWKDVVENPDNWWDCRANKKNPKAPDFKHKKTGDALWLNRAPGWVSAKLPPVRD</sequence>
<name>A0A5A7RAI8_STRAF</name>
<dbReference type="CDD" id="cd00448">
    <property type="entry name" value="YjgF_YER057c_UK114_family"/>
    <property type="match status" value="1"/>
</dbReference>
<proteinExistence type="predicted"/>
<evidence type="ECO:0000256" key="2">
    <source>
        <dbReference type="SAM" id="MobiDB-lite"/>
    </source>
</evidence>
<protein>
    <submittedName>
        <fullName evidence="3">Organellar single-stranded DNA binding protein 3</fullName>
    </submittedName>
</protein>
<keyword evidence="1" id="KW-0238">DNA-binding</keyword>
<dbReference type="GO" id="GO:0042645">
    <property type="term" value="C:mitochondrial nucleoid"/>
    <property type="evidence" value="ECO:0007669"/>
    <property type="project" value="TreeGrafter"/>
</dbReference>
<dbReference type="PROSITE" id="PS50935">
    <property type="entry name" value="SSB"/>
    <property type="match status" value="1"/>
</dbReference>
<feature type="region of interest" description="Disordered" evidence="2">
    <location>
        <begin position="40"/>
        <end position="72"/>
    </location>
</feature>
<dbReference type="OrthoDB" id="669963at2759"/>
<dbReference type="PANTHER" id="PTHR10302">
    <property type="entry name" value="SINGLE-STRANDED DNA-BINDING PROTEIN"/>
    <property type="match status" value="1"/>
</dbReference>
<dbReference type="AlphaFoldDB" id="A0A5A7RAI8"/>
<comment type="caution">
    <text evidence="3">The sequence shown here is derived from an EMBL/GenBank/DDBJ whole genome shotgun (WGS) entry which is preliminary data.</text>
</comment>